<dbReference type="GO" id="GO:0005886">
    <property type="term" value="C:plasma membrane"/>
    <property type="evidence" value="ECO:0007669"/>
    <property type="project" value="UniProtKB-SubCell"/>
</dbReference>
<evidence type="ECO:0000313" key="20">
    <source>
        <dbReference type="EMBL" id="OOP57910.1"/>
    </source>
</evidence>
<dbReference type="HAMAP" id="MF_00719">
    <property type="entry name" value="CobS"/>
    <property type="match status" value="1"/>
</dbReference>
<dbReference type="Pfam" id="PF02654">
    <property type="entry name" value="CobS"/>
    <property type="match status" value="1"/>
</dbReference>
<keyword evidence="9 19" id="KW-0808">Transferase</keyword>
<dbReference type="PANTHER" id="PTHR34148:SF1">
    <property type="entry name" value="ADENOSYLCOBINAMIDE-GDP RIBAZOLETRANSFERASE"/>
    <property type="match status" value="1"/>
</dbReference>
<evidence type="ECO:0000256" key="1">
    <source>
        <dbReference type="ARBA" id="ARBA00001946"/>
    </source>
</evidence>
<feature type="transmembrane region" description="Helical" evidence="19">
    <location>
        <begin position="191"/>
        <end position="215"/>
    </location>
</feature>
<feature type="transmembrane region" description="Helical" evidence="19">
    <location>
        <begin position="59"/>
        <end position="78"/>
    </location>
</feature>
<evidence type="ECO:0000256" key="6">
    <source>
        <dbReference type="ARBA" id="ARBA00015850"/>
    </source>
</evidence>
<organism evidence="20 21">
    <name type="scientific">Candidatus Brocadia carolinensis</name>
    <dbReference type="NCBI Taxonomy" id="1004156"/>
    <lineage>
        <taxon>Bacteria</taxon>
        <taxon>Pseudomonadati</taxon>
        <taxon>Planctomycetota</taxon>
        <taxon>Candidatus Brocadiia</taxon>
        <taxon>Candidatus Brocadiales</taxon>
        <taxon>Candidatus Brocadiaceae</taxon>
        <taxon>Candidatus Brocadia</taxon>
    </lineage>
</organism>
<dbReference type="GO" id="GO:0008818">
    <property type="term" value="F:cobalamin 5'-phosphate synthase activity"/>
    <property type="evidence" value="ECO:0007669"/>
    <property type="project" value="UniProtKB-UniRule"/>
</dbReference>
<sequence length="269" mass="29575">MSNFLWALKFLTIIPIDGEDRIKLKDFSHVAYWFPVVGFCIGVFLCLGYLPLYAFFPPLVANALIILVFIVITGALHLDGLADTCDGIWGGWNKEKRLEIMRDSRIGSFGAIGMIGMIGLKYASFLSIGEISATNISPFSGCLPCVFCSLSPVVIHKCVALMIMPVVGRWAQVCAAGVSTDARNESGTGSFIIGGTTWIQVFYASVFPLALFWFFYHLYGFAIFAIIIIFTLGWIWYIKKKIGGMTGDTLGATNEVAELMFLLSLLILS</sequence>
<evidence type="ECO:0000256" key="10">
    <source>
        <dbReference type="ARBA" id="ARBA00022692"/>
    </source>
</evidence>
<evidence type="ECO:0000256" key="15">
    <source>
        <dbReference type="ARBA" id="ARBA00032605"/>
    </source>
</evidence>
<comment type="subcellular location">
    <subcellularLocation>
        <location evidence="2 19">Cell membrane</location>
        <topology evidence="2 19">Multi-pass membrane protein</topology>
    </subcellularLocation>
</comment>
<evidence type="ECO:0000256" key="18">
    <source>
        <dbReference type="ARBA" id="ARBA00049504"/>
    </source>
</evidence>
<evidence type="ECO:0000256" key="2">
    <source>
        <dbReference type="ARBA" id="ARBA00004651"/>
    </source>
</evidence>
<dbReference type="EMBL" id="AYTS01000008">
    <property type="protein sequence ID" value="OOP57910.1"/>
    <property type="molecule type" value="Genomic_DNA"/>
</dbReference>
<feature type="transmembrane region" description="Helical" evidence="19">
    <location>
        <begin position="221"/>
        <end position="238"/>
    </location>
</feature>
<evidence type="ECO:0000256" key="4">
    <source>
        <dbReference type="ARBA" id="ARBA00010561"/>
    </source>
</evidence>
<feature type="transmembrane region" description="Helical" evidence="19">
    <location>
        <begin position="136"/>
        <end position="155"/>
    </location>
</feature>
<comment type="caution">
    <text evidence="20">The sequence shown here is derived from an EMBL/GenBank/DDBJ whole genome shotgun (WGS) entry which is preliminary data.</text>
</comment>
<dbReference type="GO" id="GO:0009236">
    <property type="term" value="P:cobalamin biosynthetic process"/>
    <property type="evidence" value="ECO:0007669"/>
    <property type="project" value="UniProtKB-UniRule"/>
</dbReference>
<comment type="pathway">
    <text evidence="3 19">Cofactor biosynthesis; adenosylcobalamin biosynthesis; adenosylcobalamin from cob(II)yrinate a,c-diamide: step 7/7.</text>
</comment>
<evidence type="ECO:0000256" key="8">
    <source>
        <dbReference type="ARBA" id="ARBA00022573"/>
    </source>
</evidence>
<evidence type="ECO:0000313" key="21">
    <source>
        <dbReference type="Proteomes" id="UP000189681"/>
    </source>
</evidence>
<evidence type="ECO:0000256" key="3">
    <source>
        <dbReference type="ARBA" id="ARBA00004663"/>
    </source>
</evidence>
<dbReference type="InterPro" id="IPR003805">
    <property type="entry name" value="CobS"/>
</dbReference>
<dbReference type="STRING" id="1004156.AYP45_00920"/>
<dbReference type="PANTHER" id="PTHR34148">
    <property type="entry name" value="ADENOSYLCOBINAMIDE-GDP RIBAZOLETRANSFERASE"/>
    <property type="match status" value="1"/>
</dbReference>
<accession>A0A1V4AXP6</accession>
<evidence type="ECO:0000256" key="7">
    <source>
        <dbReference type="ARBA" id="ARBA00022475"/>
    </source>
</evidence>
<feature type="transmembrane region" description="Helical" evidence="19">
    <location>
        <begin position="30"/>
        <end position="53"/>
    </location>
</feature>
<gene>
    <name evidence="19" type="primary">cobS</name>
    <name evidence="20" type="ORF">AYP45_00920</name>
</gene>
<name>A0A1V4AXP6_9BACT</name>
<evidence type="ECO:0000256" key="17">
    <source>
        <dbReference type="ARBA" id="ARBA00048623"/>
    </source>
</evidence>
<evidence type="ECO:0000256" key="12">
    <source>
        <dbReference type="ARBA" id="ARBA00022989"/>
    </source>
</evidence>
<keyword evidence="7 19" id="KW-1003">Cell membrane</keyword>
<dbReference type="AlphaFoldDB" id="A0A1V4AXP6"/>
<feature type="transmembrane region" description="Helical" evidence="19">
    <location>
        <begin position="106"/>
        <end position="124"/>
    </location>
</feature>
<dbReference type="Proteomes" id="UP000189681">
    <property type="component" value="Unassembled WGS sequence"/>
</dbReference>
<keyword evidence="8 19" id="KW-0169">Cobalamin biosynthesis</keyword>
<evidence type="ECO:0000256" key="9">
    <source>
        <dbReference type="ARBA" id="ARBA00022679"/>
    </source>
</evidence>
<dbReference type="NCBIfam" id="TIGR00317">
    <property type="entry name" value="cobS"/>
    <property type="match status" value="1"/>
</dbReference>
<keyword evidence="11 19" id="KW-0460">Magnesium</keyword>
<dbReference type="GO" id="GO:0051073">
    <property type="term" value="F:adenosylcobinamide-GDP ribazoletransferase activity"/>
    <property type="evidence" value="ECO:0007669"/>
    <property type="project" value="UniProtKB-UniRule"/>
</dbReference>
<comment type="catalytic activity">
    <reaction evidence="17 19">
        <text>alpha-ribazole + adenosylcob(III)inamide-GDP = adenosylcob(III)alamin + GMP + H(+)</text>
        <dbReference type="Rhea" id="RHEA:16049"/>
        <dbReference type="ChEBI" id="CHEBI:10329"/>
        <dbReference type="ChEBI" id="CHEBI:15378"/>
        <dbReference type="ChEBI" id="CHEBI:18408"/>
        <dbReference type="ChEBI" id="CHEBI:58115"/>
        <dbReference type="ChEBI" id="CHEBI:60487"/>
        <dbReference type="EC" id="2.7.8.26"/>
    </reaction>
</comment>
<evidence type="ECO:0000256" key="13">
    <source>
        <dbReference type="ARBA" id="ARBA00023136"/>
    </source>
</evidence>
<reference evidence="20 21" key="1">
    <citation type="journal article" date="2017" name="Water Res.">
        <title>Discovery and metagenomic analysis of an anammox bacterial enrichment related to Candidatus "Brocadia caroliniensis" in a full-scale glycerol-fed nitritation-denitritation separate centrate treatment process.</title>
        <authorList>
            <person name="Park H."/>
            <person name="Brotto A.C."/>
            <person name="van Loosdrecht M.C."/>
            <person name="Chandran K."/>
        </authorList>
    </citation>
    <scope>NUCLEOTIDE SEQUENCE [LARGE SCALE GENOMIC DNA]</scope>
    <source>
        <strain evidence="20">26THWARD</strain>
    </source>
</reference>
<evidence type="ECO:0000256" key="11">
    <source>
        <dbReference type="ARBA" id="ARBA00022842"/>
    </source>
</evidence>
<evidence type="ECO:0000256" key="5">
    <source>
        <dbReference type="ARBA" id="ARBA00013200"/>
    </source>
</evidence>
<proteinExistence type="inferred from homology"/>
<comment type="catalytic activity">
    <reaction evidence="18 19">
        <text>alpha-ribazole 5'-phosphate + adenosylcob(III)inamide-GDP = adenosylcob(III)alamin 5'-phosphate + GMP + H(+)</text>
        <dbReference type="Rhea" id="RHEA:23560"/>
        <dbReference type="ChEBI" id="CHEBI:15378"/>
        <dbReference type="ChEBI" id="CHEBI:57918"/>
        <dbReference type="ChEBI" id="CHEBI:58115"/>
        <dbReference type="ChEBI" id="CHEBI:60487"/>
        <dbReference type="ChEBI" id="CHEBI:60493"/>
        <dbReference type="EC" id="2.7.8.26"/>
    </reaction>
</comment>
<keyword evidence="12 19" id="KW-1133">Transmembrane helix</keyword>
<comment type="cofactor">
    <cofactor evidence="1 19">
        <name>Mg(2+)</name>
        <dbReference type="ChEBI" id="CHEBI:18420"/>
    </cofactor>
</comment>
<comment type="function">
    <text evidence="14 19">Joins adenosylcobinamide-GDP and alpha-ribazole to generate adenosylcobalamin (Ado-cobalamin). Also synthesizes adenosylcobalamin 5'-phosphate from adenosylcobinamide-GDP and alpha-ribazole 5'-phosphate.</text>
</comment>
<evidence type="ECO:0000256" key="19">
    <source>
        <dbReference type="HAMAP-Rule" id="MF_00719"/>
    </source>
</evidence>
<keyword evidence="13 19" id="KW-0472">Membrane</keyword>
<evidence type="ECO:0000256" key="16">
    <source>
        <dbReference type="ARBA" id="ARBA00032853"/>
    </source>
</evidence>
<dbReference type="EC" id="2.7.8.26" evidence="5 19"/>
<keyword evidence="10 19" id="KW-0812">Transmembrane</keyword>
<comment type="similarity">
    <text evidence="4 19">Belongs to the CobS family.</text>
</comment>
<dbReference type="UniPathway" id="UPA00148">
    <property type="reaction ID" value="UER00238"/>
</dbReference>
<evidence type="ECO:0000256" key="14">
    <source>
        <dbReference type="ARBA" id="ARBA00025228"/>
    </source>
</evidence>
<protein>
    <recommendedName>
        <fullName evidence="6 19">Adenosylcobinamide-GDP ribazoletransferase</fullName>
        <ecNumber evidence="5 19">2.7.8.26</ecNumber>
    </recommendedName>
    <alternativeName>
        <fullName evidence="16 19">Cobalamin synthase</fullName>
    </alternativeName>
    <alternativeName>
        <fullName evidence="15 19">Cobalamin-5'-phosphate synthase</fullName>
    </alternativeName>
</protein>